<dbReference type="OrthoDB" id="4983847at2759"/>
<evidence type="ECO:0000256" key="2">
    <source>
        <dbReference type="SAM" id="Phobius"/>
    </source>
</evidence>
<evidence type="ECO:0000256" key="1">
    <source>
        <dbReference type="SAM" id="MobiDB-lite"/>
    </source>
</evidence>
<reference evidence="3 4" key="1">
    <citation type="journal article" date="2020" name="Genome Biol. Evol.">
        <title>A new high-quality draft genome assembly of the Chinese cordyceps Ophiocordyceps sinensis.</title>
        <authorList>
            <person name="Shu R."/>
            <person name="Zhang J."/>
            <person name="Meng Q."/>
            <person name="Zhang H."/>
            <person name="Zhou G."/>
            <person name="Li M."/>
            <person name="Wu P."/>
            <person name="Zhao Y."/>
            <person name="Chen C."/>
            <person name="Qin Q."/>
        </authorList>
    </citation>
    <scope>NUCLEOTIDE SEQUENCE [LARGE SCALE GENOMIC DNA]</scope>
    <source>
        <strain evidence="3 4">IOZ07</strain>
    </source>
</reference>
<proteinExistence type="predicted"/>
<sequence>MSGLQKALPVALAVFCGFLGGYHTFEPMFAPNDLPHNDGPIHLQHNDGDKARIDGSRPGNVTAVDPKLGSWNER</sequence>
<accession>A0A8H4V4X7</accession>
<feature type="compositionally biased region" description="Basic and acidic residues" evidence="1">
    <location>
        <begin position="44"/>
        <end position="55"/>
    </location>
</feature>
<protein>
    <submittedName>
        <fullName evidence="3">Uncharacterized protein</fullName>
    </submittedName>
</protein>
<keyword evidence="2" id="KW-0472">Membrane</keyword>
<evidence type="ECO:0000313" key="4">
    <source>
        <dbReference type="Proteomes" id="UP000557566"/>
    </source>
</evidence>
<feature type="region of interest" description="Disordered" evidence="1">
    <location>
        <begin position="36"/>
        <end position="74"/>
    </location>
</feature>
<dbReference type="EMBL" id="JAAVMX010000005">
    <property type="protein sequence ID" value="KAF4508293.1"/>
    <property type="molecule type" value="Genomic_DNA"/>
</dbReference>
<keyword evidence="2" id="KW-1133">Transmembrane helix</keyword>
<dbReference type="Pfam" id="PF23670">
    <property type="entry name" value="PIGBOS1"/>
    <property type="match status" value="1"/>
</dbReference>
<comment type="caution">
    <text evidence="3">The sequence shown here is derived from an EMBL/GenBank/DDBJ whole genome shotgun (WGS) entry which is preliminary data.</text>
</comment>
<dbReference type="Proteomes" id="UP000557566">
    <property type="component" value="Unassembled WGS sequence"/>
</dbReference>
<dbReference type="InterPro" id="IPR057394">
    <property type="entry name" value="PIGBOS1"/>
</dbReference>
<feature type="transmembrane region" description="Helical" evidence="2">
    <location>
        <begin position="7"/>
        <end position="25"/>
    </location>
</feature>
<keyword evidence="4" id="KW-1185">Reference proteome</keyword>
<name>A0A8H4V4X7_9HYPO</name>
<evidence type="ECO:0000313" key="3">
    <source>
        <dbReference type="EMBL" id="KAF4508293.1"/>
    </source>
</evidence>
<dbReference type="AlphaFoldDB" id="A0A8H4V4X7"/>
<organism evidence="3 4">
    <name type="scientific">Ophiocordyceps sinensis</name>
    <dbReference type="NCBI Taxonomy" id="72228"/>
    <lineage>
        <taxon>Eukaryota</taxon>
        <taxon>Fungi</taxon>
        <taxon>Dikarya</taxon>
        <taxon>Ascomycota</taxon>
        <taxon>Pezizomycotina</taxon>
        <taxon>Sordariomycetes</taxon>
        <taxon>Hypocreomycetidae</taxon>
        <taxon>Hypocreales</taxon>
        <taxon>Ophiocordycipitaceae</taxon>
        <taxon>Ophiocordyceps</taxon>
    </lineage>
</organism>
<gene>
    <name evidence="3" type="ORF">G6O67_004697</name>
</gene>
<keyword evidence="2" id="KW-0812">Transmembrane</keyword>